<accession>A0AA86MXQ0</accession>
<evidence type="ECO:0000313" key="1">
    <source>
        <dbReference type="EMBL" id="CAI4030975.1"/>
    </source>
</evidence>
<evidence type="ECO:0008006" key="3">
    <source>
        <dbReference type="Google" id="ProtNLM"/>
    </source>
</evidence>
<dbReference type="KEGG" id="nti:DNFV4_01407"/>
<protein>
    <recommendedName>
        <fullName evidence="3">Lipoprotein</fullName>
    </recommendedName>
</protein>
<keyword evidence="2" id="KW-1185">Reference proteome</keyword>
<organism evidence="1 2">
    <name type="scientific">Nitrospira tepida</name>
    <dbReference type="NCBI Taxonomy" id="2973512"/>
    <lineage>
        <taxon>Bacteria</taxon>
        <taxon>Pseudomonadati</taxon>
        <taxon>Nitrospirota</taxon>
        <taxon>Nitrospiria</taxon>
        <taxon>Nitrospirales</taxon>
        <taxon>Nitrospiraceae</taxon>
        <taxon>Nitrospira</taxon>
    </lineage>
</organism>
<sequence>MARSRIPKSEWWLVLALCFSAGCQTSSSSTPGPAIDPSQFDHLWKAYTRCMTSRDLDTARRQADLLHQAVLHESDRTTFLPSTLDRYVEKPPTRLAADPRELATACRSHVTKIEHAQVQP</sequence>
<dbReference type="PROSITE" id="PS51257">
    <property type="entry name" value="PROKAR_LIPOPROTEIN"/>
    <property type="match status" value="1"/>
</dbReference>
<dbReference type="AlphaFoldDB" id="A0AA86MXQ0"/>
<reference evidence="1" key="1">
    <citation type="submission" date="2022-10" db="EMBL/GenBank/DDBJ databases">
        <authorList>
            <person name="Koch H."/>
        </authorList>
    </citation>
    <scope>NUCLEOTIDE SEQUENCE</scope>
    <source>
        <strain evidence="1">DNF</strain>
    </source>
</reference>
<dbReference type="EMBL" id="OX365700">
    <property type="protein sequence ID" value="CAI4030975.1"/>
    <property type="molecule type" value="Genomic_DNA"/>
</dbReference>
<name>A0AA86MXQ0_9BACT</name>
<proteinExistence type="predicted"/>
<evidence type="ECO:0000313" key="2">
    <source>
        <dbReference type="Proteomes" id="UP001179121"/>
    </source>
</evidence>
<dbReference type="Proteomes" id="UP001179121">
    <property type="component" value="Chromosome"/>
</dbReference>
<gene>
    <name evidence="1" type="ORF">DNFV4_01407</name>
</gene>
<dbReference type="RefSeq" id="WP_289267941.1">
    <property type="nucleotide sequence ID" value="NZ_OX365700.1"/>
</dbReference>